<evidence type="ECO:0000313" key="1">
    <source>
        <dbReference type="EMBL" id="SEO85784.1"/>
    </source>
</evidence>
<sequence length="61" mass="7057">MPLVAHYLLPMCQYCMYNAEGWTQLLQYDDVYQEAIAGLAESESTYGFHESWDDLKADLMS</sequence>
<dbReference type="RefSeq" id="WP_139246607.1">
    <property type="nucleotide sequence ID" value="NZ_FODV01000006.1"/>
</dbReference>
<dbReference type="Proteomes" id="UP000199126">
    <property type="component" value="Unassembled WGS sequence"/>
</dbReference>
<name>A0A1H8T570_9EURY</name>
<protein>
    <submittedName>
        <fullName evidence="1">Uncharacterized protein</fullName>
    </submittedName>
</protein>
<accession>A0A1H8T570</accession>
<reference evidence="2" key="1">
    <citation type="submission" date="2016-10" db="EMBL/GenBank/DDBJ databases">
        <authorList>
            <person name="Varghese N."/>
            <person name="Submissions S."/>
        </authorList>
    </citation>
    <scope>NUCLEOTIDE SEQUENCE [LARGE SCALE GENOMIC DNA]</scope>
    <source>
        <strain evidence="2">CGMCC 1.10121</strain>
    </source>
</reference>
<organism evidence="1 2">
    <name type="scientific">Halogranum amylolyticum</name>
    <dbReference type="NCBI Taxonomy" id="660520"/>
    <lineage>
        <taxon>Archaea</taxon>
        <taxon>Methanobacteriati</taxon>
        <taxon>Methanobacteriota</taxon>
        <taxon>Stenosarchaea group</taxon>
        <taxon>Halobacteria</taxon>
        <taxon>Halobacteriales</taxon>
        <taxon>Haloferacaceae</taxon>
    </lineage>
</organism>
<proteinExistence type="predicted"/>
<dbReference type="AlphaFoldDB" id="A0A1H8T570"/>
<gene>
    <name evidence="1" type="ORF">SAMN04487948_1068</name>
</gene>
<keyword evidence="2" id="KW-1185">Reference proteome</keyword>
<dbReference type="OrthoDB" id="209765at2157"/>
<evidence type="ECO:0000313" key="2">
    <source>
        <dbReference type="Proteomes" id="UP000199126"/>
    </source>
</evidence>
<dbReference type="EMBL" id="FODV01000006">
    <property type="protein sequence ID" value="SEO85784.1"/>
    <property type="molecule type" value="Genomic_DNA"/>
</dbReference>